<accession>A0A0D6L3S0</accession>
<dbReference type="InterPro" id="IPR050534">
    <property type="entry name" value="Coronavir_polyprotein_1ab"/>
</dbReference>
<keyword evidence="4" id="KW-0067">ATP-binding</keyword>
<dbReference type="EMBL" id="KE128733">
    <property type="protein sequence ID" value="EPB65384.1"/>
    <property type="molecule type" value="Genomic_DNA"/>
</dbReference>
<dbReference type="Proteomes" id="UP000054495">
    <property type="component" value="Unassembled WGS sequence"/>
</dbReference>
<keyword evidence="7" id="KW-1185">Reference proteome</keyword>
<gene>
    <name evidence="6" type="ORF">ANCCEY_15553</name>
</gene>
<keyword evidence="2" id="KW-0378">Hydrolase</keyword>
<proteinExistence type="predicted"/>
<organism evidence="6 7">
    <name type="scientific">Ancylostoma ceylanicum</name>
    <dbReference type="NCBI Taxonomy" id="53326"/>
    <lineage>
        <taxon>Eukaryota</taxon>
        <taxon>Metazoa</taxon>
        <taxon>Ecdysozoa</taxon>
        <taxon>Nematoda</taxon>
        <taxon>Chromadorea</taxon>
        <taxon>Rhabditida</taxon>
        <taxon>Rhabditina</taxon>
        <taxon>Rhabditomorpha</taxon>
        <taxon>Strongyloidea</taxon>
        <taxon>Ancylostomatidae</taxon>
        <taxon>Ancylostomatinae</taxon>
        <taxon>Ancylostoma</taxon>
    </lineage>
</organism>
<dbReference type="GO" id="GO:0005524">
    <property type="term" value="F:ATP binding"/>
    <property type="evidence" value="ECO:0007669"/>
    <property type="project" value="UniProtKB-KW"/>
</dbReference>
<keyword evidence="3" id="KW-0347">Helicase</keyword>
<dbReference type="PANTHER" id="PTHR43788">
    <property type="entry name" value="DNA2/NAM7 HELICASE FAMILY MEMBER"/>
    <property type="match status" value="1"/>
</dbReference>
<dbReference type="InterPro" id="IPR041679">
    <property type="entry name" value="DNA2/NAM7-like_C"/>
</dbReference>
<dbReference type="CDD" id="cd18808">
    <property type="entry name" value="SF1_C_Upf1"/>
    <property type="match status" value="1"/>
</dbReference>
<dbReference type="GO" id="GO:0043139">
    <property type="term" value="F:5'-3' DNA helicase activity"/>
    <property type="evidence" value="ECO:0007669"/>
    <property type="project" value="TreeGrafter"/>
</dbReference>
<dbReference type="PANTHER" id="PTHR43788:SF16">
    <property type="entry name" value="HELICASE WITH ZINC FINGER 2"/>
    <property type="match status" value="1"/>
</dbReference>
<dbReference type="GO" id="GO:0016787">
    <property type="term" value="F:hydrolase activity"/>
    <property type="evidence" value="ECO:0007669"/>
    <property type="project" value="UniProtKB-KW"/>
</dbReference>
<evidence type="ECO:0000256" key="1">
    <source>
        <dbReference type="ARBA" id="ARBA00022741"/>
    </source>
</evidence>
<evidence type="ECO:0000313" key="6">
    <source>
        <dbReference type="EMBL" id="EPB65384.1"/>
    </source>
</evidence>
<feature type="domain" description="DNA2/NAM7 helicase-like C-terminal" evidence="5">
    <location>
        <begin position="96"/>
        <end position="274"/>
    </location>
</feature>
<sequence length="313" mass="34940">MRCYKPNVFLATVSSALNLTVTKGLWRKTSKQWDTILVDEASMVPEATIVTMLSRFGDGCFTLIGDSKQLPPYVGVLQIPLAVSLSSQSALAIANKHESAPICPIRIVYRPHIEMMRLNSQLFYEGTLQCGTRASRRSNLLDHVRMPNPVIPVAFIDVPSQSVQSITRSHSNETEALAVNVLVRNLTLHGIQASDIMVICLYRDLKMLCERILRNSGVFVGTVDSAQGSERSVVIVCTTRTQFEQTNITSFFTDPRRVNVALSRAKDGLFVIGAVSALSRLPLWGQIHEWCHVRRLITTLDFFDPNWTKAPRP</sequence>
<protein>
    <recommendedName>
        <fullName evidence="5">DNA2/NAM7 helicase-like C-terminal domain-containing protein</fullName>
    </recommendedName>
</protein>
<name>A0A0D6L3S0_9BILA</name>
<keyword evidence="1" id="KW-0547">Nucleotide-binding</keyword>
<dbReference type="AlphaFoldDB" id="A0A0D6L3S0"/>
<evidence type="ECO:0000259" key="5">
    <source>
        <dbReference type="Pfam" id="PF13087"/>
    </source>
</evidence>
<dbReference type="InterPro" id="IPR027417">
    <property type="entry name" value="P-loop_NTPase"/>
</dbReference>
<evidence type="ECO:0000313" key="7">
    <source>
        <dbReference type="Proteomes" id="UP000054495"/>
    </source>
</evidence>
<evidence type="ECO:0000256" key="3">
    <source>
        <dbReference type="ARBA" id="ARBA00022806"/>
    </source>
</evidence>
<dbReference type="SUPFAM" id="SSF52540">
    <property type="entry name" value="P-loop containing nucleoside triphosphate hydrolases"/>
    <property type="match status" value="1"/>
</dbReference>
<dbReference type="Pfam" id="PF13087">
    <property type="entry name" value="AAA_12"/>
    <property type="match status" value="1"/>
</dbReference>
<evidence type="ECO:0000256" key="2">
    <source>
        <dbReference type="ARBA" id="ARBA00022801"/>
    </source>
</evidence>
<evidence type="ECO:0000256" key="4">
    <source>
        <dbReference type="ARBA" id="ARBA00022840"/>
    </source>
</evidence>
<dbReference type="InterPro" id="IPR047187">
    <property type="entry name" value="SF1_C_Upf1"/>
</dbReference>
<reference evidence="6 7" key="1">
    <citation type="submission" date="2013-05" db="EMBL/GenBank/DDBJ databases">
        <title>Draft genome of the parasitic nematode Anyclostoma ceylanicum.</title>
        <authorList>
            <person name="Mitreva M."/>
        </authorList>
    </citation>
    <scope>NUCLEOTIDE SEQUENCE [LARGE SCALE GENOMIC DNA]</scope>
</reference>
<dbReference type="Gene3D" id="3.40.50.300">
    <property type="entry name" value="P-loop containing nucleotide triphosphate hydrolases"/>
    <property type="match status" value="2"/>
</dbReference>